<proteinExistence type="predicted"/>
<keyword evidence="1" id="KW-1133">Transmembrane helix</keyword>
<feature type="transmembrane region" description="Helical" evidence="1">
    <location>
        <begin position="285"/>
        <end position="303"/>
    </location>
</feature>
<dbReference type="AlphaFoldDB" id="A0A1F5K377"/>
<dbReference type="Proteomes" id="UP000179051">
    <property type="component" value="Unassembled WGS sequence"/>
</dbReference>
<organism evidence="2 3">
    <name type="scientific">Candidatus Daviesbacteria bacterium RIFCSPHIGHO2_12_FULL_37_16</name>
    <dbReference type="NCBI Taxonomy" id="1797778"/>
    <lineage>
        <taxon>Bacteria</taxon>
        <taxon>Candidatus Daviesiibacteriota</taxon>
    </lineage>
</organism>
<evidence type="ECO:0008006" key="4">
    <source>
        <dbReference type="Google" id="ProtNLM"/>
    </source>
</evidence>
<protein>
    <recommendedName>
        <fullName evidence="4">Glycosyltransferase RgtA/B/C/D-like domain-containing protein</fullName>
    </recommendedName>
</protein>
<evidence type="ECO:0000256" key="1">
    <source>
        <dbReference type="SAM" id="Phobius"/>
    </source>
</evidence>
<dbReference type="EMBL" id="MFDF01000014">
    <property type="protein sequence ID" value="OGE35402.1"/>
    <property type="molecule type" value="Genomic_DNA"/>
</dbReference>
<feature type="transmembrane region" description="Helical" evidence="1">
    <location>
        <begin position="336"/>
        <end position="354"/>
    </location>
</feature>
<comment type="caution">
    <text evidence="2">The sequence shown here is derived from an EMBL/GenBank/DDBJ whole genome shotgun (WGS) entry which is preliminary data.</text>
</comment>
<keyword evidence="1" id="KW-0812">Transmembrane</keyword>
<reference evidence="2 3" key="1">
    <citation type="journal article" date="2016" name="Nat. Commun.">
        <title>Thousands of microbial genomes shed light on interconnected biogeochemical processes in an aquifer system.</title>
        <authorList>
            <person name="Anantharaman K."/>
            <person name="Brown C.T."/>
            <person name="Hug L.A."/>
            <person name="Sharon I."/>
            <person name="Castelle C.J."/>
            <person name="Probst A.J."/>
            <person name="Thomas B.C."/>
            <person name="Singh A."/>
            <person name="Wilkins M.J."/>
            <person name="Karaoz U."/>
            <person name="Brodie E.L."/>
            <person name="Williams K.H."/>
            <person name="Hubbard S.S."/>
            <person name="Banfield J.F."/>
        </authorList>
    </citation>
    <scope>NUCLEOTIDE SEQUENCE [LARGE SCALE GENOMIC DNA]</scope>
</reference>
<evidence type="ECO:0000313" key="2">
    <source>
        <dbReference type="EMBL" id="OGE35402.1"/>
    </source>
</evidence>
<feature type="transmembrane region" description="Helical" evidence="1">
    <location>
        <begin position="199"/>
        <end position="219"/>
    </location>
</feature>
<gene>
    <name evidence="2" type="ORF">A3E66_00210</name>
</gene>
<feature type="transmembrane region" description="Helical" evidence="1">
    <location>
        <begin position="162"/>
        <end position="187"/>
    </location>
</feature>
<feature type="transmembrane region" description="Helical" evidence="1">
    <location>
        <begin position="7"/>
        <end position="26"/>
    </location>
</feature>
<name>A0A1F5K377_9BACT</name>
<evidence type="ECO:0000313" key="3">
    <source>
        <dbReference type="Proteomes" id="UP000179051"/>
    </source>
</evidence>
<accession>A0A1F5K377</accession>
<feature type="transmembrane region" description="Helical" evidence="1">
    <location>
        <begin position="87"/>
        <end position="109"/>
    </location>
</feature>
<keyword evidence="1" id="KW-0472">Membrane</keyword>
<feature type="transmembrane region" description="Helical" evidence="1">
    <location>
        <begin position="130"/>
        <end position="156"/>
    </location>
</feature>
<sequence>MNFKTIFLRNIIVFSLLFSITFSIFYKSLDVFFVQDDFILINHFSQNSLWLNFTQIFAFPNISHWRPLQNLYFLVVGNLFGRFYPGYHASILIMHVILAFVIFKVLKLWTKDRNASFLGAIVYAIHPSHFVSIFWISGFATSIGPLFLISSFYLYLEGKKNWTLLLLVLSLLTSEAMVVGAVIFLGYEFLVKRKKMEKLFLLKVIAISLTFLLLKFLFLTPSATFKTYPLEISKDTITALRYYFLRTLGFAETSQDTFTSKVLIVWIASITITILRIFNGDNKKFILFFTLSAFAGLFPYVLIPNHLSPHYLNISIWAFASTVTFGFVSLKPSLRLIFVLTFVFTSILNIQLTYKNNWVIKRSEIAKLYVEKIESENPPTGTLLIFDDSSISTSSEAYFALGTGKALEFWFARKNYKTCFSAFENCPSNN</sequence>
<feature type="transmembrane region" description="Helical" evidence="1">
    <location>
        <begin position="258"/>
        <end position="278"/>
    </location>
</feature>